<sequence>MITGRDKGEGGGAIATPIEGVRGPACPPPPCSTSDGSSVITCVCQRQKSLFRRHVPKMDAGGQLQFLRNGSQHLVG</sequence>
<evidence type="ECO:0000313" key="3">
    <source>
        <dbReference type="Proteomes" id="UP001054837"/>
    </source>
</evidence>
<reference evidence="2 3" key="1">
    <citation type="submission" date="2021-06" db="EMBL/GenBank/DDBJ databases">
        <title>Caerostris darwini draft genome.</title>
        <authorList>
            <person name="Kono N."/>
            <person name="Arakawa K."/>
        </authorList>
    </citation>
    <scope>NUCLEOTIDE SEQUENCE [LARGE SCALE GENOMIC DNA]</scope>
</reference>
<evidence type="ECO:0000313" key="2">
    <source>
        <dbReference type="EMBL" id="GIY59907.1"/>
    </source>
</evidence>
<dbReference type="AlphaFoldDB" id="A0AAV4UQ89"/>
<name>A0AAV4UQ89_9ARAC</name>
<dbReference type="EMBL" id="BPLQ01011730">
    <property type="protein sequence ID" value="GIY59907.1"/>
    <property type="molecule type" value="Genomic_DNA"/>
</dbReference>
<protein>
    <submittedName>
        <fullName evidence="2">Uncharacterized protein</fullName>
    </submittedName>
</protein>
<feature type="region of interest" description="Disordered" evidence="1">
    <location>
        <begin position="1"/>
        <end position="37"/>
    </location>
</feature>
<keyword evidence="3" id="KW-1185">Reference proteome</keyword>
<organism evidence="2 3">
    <name type="scientific">Caerostris darwini</name>
    <dbReference type="NCBI Taxonomy" id="1538125"/>
    <lineage>
        <taxon>Eukaryota</taxon>
        <taxon>Metazoa</taxon>
        <taxon>Ecdysozoa</taxon>
        <taxon>Arthropoda</taxon>
        <taxon>Chelicerata</taxon>
        <taxon>Arachnida</taxon>
        <taxon>Araneae</taxon>
        <taxon>Araneomorphae</taxon>
        <taxon>Entelegynae</taxon>
        <taxon>Araneoidea</taxon>
        <taxon>Araneidae</taxon>
        <taxon>Caerostris</taxon>
    </lineage>
</organism>
<dbReference type="Proteomes" id="UP001054837">
    <property type="component" value="Unassembled WGS sequence"/>
</dbReference>
<evidence type="ECO:0000256" key="1">
    <source>
        <dbReference type="SAM" id="MobiDB-lite"/>
    </source>
</evidence>
<accession>A0AAV4UQ89</accession>
<gene>
    <name evidence="2" type="ORF">CDAR_95781</name>
</gene>
<comment type="caution">
    <text evidence="2">The sequence shown here is derived from an EMBL/GenBank/DDBJ whole genome shotgun (WGS) entry which is preliminary data.</text>
</comment>
<proteinExistence type="predicted"/>